<evidence type="ECO:0000313" key="2">
    <source>
        <dbReference type="Proteomes" id="UP000198728"/>
    </source>
</evidence>
<proteinExistence type="predicted"/>
<reference evidence="1 2" key="1">
    <citation type="submission" date="2016-10" db="EMBL/GenBank/DDBJ databases">
        <authorList>
            <person name="de Groot N.N."/>
        </authorList>
    </citation>
    <scope>NUCLEOTIDE SEQUENCE [LARGE SCALE GENOMIC DNA]</scope>
    <source>
        <strain evidence="1 2">DSM 19548</strain>
    </source>
</reference>
<sequence length="57" mass="6371">MRSTDHANAAYLAKTFTKRNPEWRLLQLSAQYGQYAPSPGVSRASTGSKHLLMLSFD</sequence>
<dbReference type="EMBL" id="FOLG01000001">
    <property type="protein sequence ID" value="SFB71168.1"/>
    <property type="molecule type" value="Genomic_DNA"/>
</dbReference>
<evidence type="ECO:0000313" key="1">
    <source>
        <dbReference type="EMBL" id="SFB71168.1"/>
    </source>
</evidence>
<keyword evidence="2" id="KW-1185">Reference proteome</keyword>
<accession>A0A1I1DDN0</accession>
<protein>
    <submittedName>
        <fullName evidence="1">Uncharacterized protein</fullName>
    </submittedName>
</protein>
<dbReference type="STRING" id="441112.SAMN04488094_10161"/>
<dbReference type="AlphaFoldDB" id="A0A1I1DDN0"/>
<gene>
    <name evidence="1" type="ORF">SAMN04488094_10161</name>
</gene>
<organism evidence="1 2">
    <name type="scientific">Tropicimonas isoalkanivorans</name>
    <dbReference type="NCBI Taxonomy" id="441112"/>
    <lineage>
        <taxon>Bacteria</taxon>
        <taxon>Pseudomonadati</taxon>
        <taxon>Pseudomonadota</taxon>
        <taxon>Alphaproteobacteria</taxon>
        <taxon>Rhodobacterales</taxon>
        <taxon>Roseobacteraceae</taxon>
        <taxon>Tropicimonas</taxon>
    </lineage>
</organism>
<name>A0A1I1DDN0_9RHOB</name>
<dbReference type="Proteomes" id="UP000198728">
    <property type="component" value="Unassembled WGS sequence"/>
</dbReference>